<evidence type="ECO:0000313" key="2">
    <source>
        <dbReference type="Proteomes" id="UP001501436"/>
    </source>
</evidence>
<organism evidence="1 2">
    <name type="scientific">Mucilaginibacter defluvii</name>
    <dbReference type="NCBI Taxonomy" id="1196019"/>
    <lineage>
        <taxon>Bacteria</taxon>
        <taxon>Pseudomonadati</taxon>
        <taxon>Bacteroidota</taxon>
        <taxon>Sphingobacteriia</taxon>
        <taxon>Sphingobacteriales</taxon>
        <taxon>Sphingobacteriaceae</taxon>
        <taxon>Mucilaginibacter</taxon>
    </lineage>
</organism>
<dbReference type="Proteomes" id="UP001501436">
    <property type="component" value="Unassembled WGS sequence"/>
</dbReference>
<proteinExistence type="predicted"/>
<keyword evidence="2" id="KW-1185">Reference proteome</keyword>
<name>A0ABP9FQF5_9SPHI</name>
<evidence type="ECO:0000313" key="1">
    <source>
        <dbReference type="EMBL" id="GAA4911583.1"/>
    </source>
</evidence>
<accession>A0ABP9FQF5</accession>
<gene>
    <name evidence="1" type="ORF">GCM10023313_13150</name>
</gene>
<dbReference type="PROSITE" id="PS51257">
    <property type="entry name" value="PROKAR_LIPOPROTEIN"/>
    <property type="match status" value="1"/>
</dbReference>
<sequence length="246" mass="27783">MNKYIIYILSLILLAACKGKQTSAPSDSLLSDTALAQSKIDTVKTTVFRDTVFKPYTLVDDFIVTDTGYFDFGLGDGTYAVVRKDNKLLDTIDQQYGVQKISKNIYLYLVIDGKDILTEKENEFGAVANNRYKKSISANIGDFIILKQGNKVSLNSKAEDFGWFANPSIINQKIYYWKVSEAGTDNRVFAAMFDPQTLKTTSHYLFNDLIETDDGGYFESPKSSNGQIIFQFKGKKYYFSSDFTLK</sequence>
<reference evidence="2" key="1">
    <citation type="journal article" date="2019" name="Int. J. Syst. Evol. Microbiol.">
        <title>The Global Catalogue of Microorganisms (GCM) 10K type strain sequencing project: providing services to taxonomists for standard genome sequencing and annotation.</title>
        <authorList>
            <consortium name="The Broad Institute Genomics Platform"/>
            <consortium name="The Broad Institute Genome Sequencing Center for Infectious Disease"/>
            <person name="Wu L."/>
            <person name="Ma J."/>
        </authorList>
    </citation>
    <scope>NUCLEOTIDE SEQUENCE [LARGE SCALE GENOMIC DNA]</scope>
    <source>
        <strain evidence="2">JCM 18283</strain>
    </source>
</reference>
<comment type="caution">
    <text evidence="1">The sequence shown here is derived from an EMBL/GenBank/DDBJ whole genome shotgun (WGS) entry which is preliminary data.</text>
</comment>
<evidence type="ECO:0008006" key="3">
    <source>
        <dbReference type="Google" id="ProtNLM"/>
    </source>
</evidence>
<dbReference type="EMBL" id="BAABJI010000002">
    <property type="protein sequence ID" value="GAA4911583.1"/>
    <property type="molecule type" value="Genomic_DNA"/>
</dbReference>
<protein>
    <recommendedName>
        <fullName evidence="3">DKNYY family protein</fullName>
    </recommendedName>
</protein>